<feature type="compositionally biased region" description="Basic and acidic residues" evidence="1">
    <location>
        <begin position="385"/>
        <end position="394"/>
    </location>
</feature>
<dbReference type="Pfam" id="PF01548">
    <property type="entry name" value="DEDD_Tnp_IS110"/>
    <property type="match status" value="1"/>
</dbReference>
<evidence type="ECO:0000313" key="4">
    <source>
        <dbReference type="EMBL" id="MPM22352.1"/>
    </source>
</evidence>
<sequence length="407" mass="45817">MPINMQYERSFGMDLSKKTFHGCILDGPDLGNRHFFTGEMGPKGKAKLAGRLCKGDLVLMEAGTSSFSLARFLIENTEAEVVVLNPAKLYNIFNSTMKTDKADSEKIARIARNMPKDEWPVVSIPTITEQAERAAVTFEVFLAEEQTMLVNRLHALFNSMGYPFVKKSELKVEEKRLKLANEYLCEASIAIEQAIMISDQLVLLADQMEQCQQTLRDICFSHPIQALALFSLPGVGLMTASSQIAYLNDGSRFDSPDSYVNYVGLSERRFDSGNVVSKGHISHMGNKCIRRNIIQAAWSASRKSAHNPLSVRYNDLRARGKCKQVAAVAVAKKMVQLSYILVRNNDIYEFTKQQGLASFRKKLKFHKLEDLIEYLPELTRRQMEEIDKGKKKEAAATTPSRTKKKLA</sequence>
<feature type="domain" description="Transposase IS110-like N-terminal" evidence="2">
    <location>
        <begin position="12"/>
        <end position="158"/>
    </location>
</feature>
<dbReference type="EMBL" id="VSSQ01003790">
    <property type="protein sequence ID" value="MPM22352.1"/>
    <property type="molecule type" value="Genomic_DNA"/>
</dbReference>
<evidence type="ECO:0000259" key="3">
    <source>
        <dbReference type="Pfam" id="PF02371"/>
    </source>
</evidence>
<dbReference type="InterPro" id="IPR002525">
    <property type="entry name" value="Transp_IS110-like_N"/>
</dbReference>
<dbReference type="InterPro" id="IPR003346">
    <property type="entry name" value="Transposase_20"/>
</dbReference>
<dbReference type="PANTHER" id="PTHR33055:SF3">
    <property type="entry name" value="PUTATIVE TRANSPOSASE FOR IS117-RELATED"/>
    <property type="match status" value="1"/>
</dbReference>
<organism evidence="4">
    <name type="scientific">bioreactor metagenome</name>
    <dbReference type="NCBI Taxonomy" id="1076179"/>
    <lineage>
        <taxon>unclassified sequences</taxon>
        <taxon>metagenomes</taxon>
        <taxon>ecological metagenomes</taxon>
    </lineage>
</organism>
<reference evidence="4" key="1">
    <citation type="submission" date="2019-08" db="EMBL/GenBank/DDBJ databases">
        <authorList>
            <person name="Kucharzyk K."/>
            <person name="Murdoch R.W."/>
            <person name="Higgins S."/>
            <person name="Loffler F."/>
        </authorList>
    </citation>
    <scope>NUCLEOTIDE SEQUENCE</scope>
</reference>
<evidence type="ECO:0000259" key="2">
    <source>
        <dbReference type="Pfam" id="PF01548"/>
    </source>
</evidence>
<dbReference type="Pfam" id="PF02371">
    <property type="entry name" value="Transposase_20"/>
    <property type="match status" value="1"/>
</dbReference>
<accession>A0A644Y1F1</accession>
<name>A0A644Y1F1_9ZZZZ</name>
<comment type="caution">
    <text evidence="4">The sequence shown here is derived from an EMBL/GenBank/DDBJ whole genome shotgun (WGS) entry which is preliminary data.</text>
</comment>
<evidence type="ECO:0000256" key="1">
    <source>
        <dbReference type="SAM" id="MobiDB-lite"/>
    </source>
</evidence>
<dbReference type="InterPro" id="IPR047650">
    <property type="entry name" value="Transpos_IS110"/>
</dbReference>
<dbReference type="NCBIfam" id="NF033542">
    <property type="entry name" value="transpos_IS110"/>
    <property type="match status" value="1"/>
</dbReference>
<dbReference type="GO" id="GO:0003677">
    <property type="term" value="F:DNA binding"/>
    <property type="evidence" value="ECO:0007669"/>
    <property type="project" value="InterPro"/>
</dbReference>
<dbReference type="AlphaFoldDB" id="A0A644Y1F1"/>
<protein>
    <submittedName>
        <fullName evidence="4">Uncharacterized protein</fullName>
    </submittedName>
</protein>
<dbReference type="GO" id="GO:0006313">
    <property type="term" value="P:DNA transposition"/>
    <property type="evidence" value="ECO:0007669"/>
    <property type="project" value="InterPro"/>
</dbReference>
<feature type="region of interest" description="Disordered" evidence="1">
    <location>
        <begin position="385"/>
        <end position="407"/>
    </location>
</feature>
<proteinExistence type="predicted"/>
<feature type="domain" description="Transposase IS116/IS110/IS902 C-terminal" evidence="3">
    <location>
        <begin position="228"/>
        <end position="304"/>
    </location>
</feature>
<dbReference type="PANTHER" id="PTHR33055">
    <property type="entry name" value="TRANSPOSASE FOR INSERTION SEQUENCE ELEMENT IS1111A"/>
    <property type="match status" value="1"/>
</dbReference>
<gene>
    <name evidence="4" type="ORF">SDC9_68804</name>
</gene>
<dbReference type="GO" id="GO:0004803">
    <property type="term" value="F:transposase activity"/>
    <property type="evidence" value="ECO:0007669"/>
    <property type="project" value="InterPro"/>
</dbReference>